<dbReference type="SUPFAM" id="SSF51197">
    <property type="entry name" value="Clavaminate synthase-like"/>
    <property type="match status" value="1"/>
</dbReference>
<comment type="caution">
    <text evidence="4">The sequence shown here is derived from an EMBL/GenBank/DDBJ whole genome shotgun (WGS) entry which is preliminary data.</text>
</comment>
<dbReference type="InterPro" id="IPR005123">
    <property type="entry name" value="Oxoglu/Fe-dep_dioxygenase_dom"/>
</dbReference>
<gene>
    <name evidence="4" type="ORF">B0A50_04238</name>
</gene>
<dbReference type="InterPro" id="IPR044861">
    <property type="entry name" value="IPNS-like_FE2OG_OXY"/>
</dbReference>
<keyword evidence="5" id="KW-1185">Reference proteome</keyword>
<keyword evidence="2" id="KW-0560">Oxidoreductase</keyword>
<evidence type="ECO:0000313" key="5">
    <source>
        <dbReference type="Proteomes" id="UP000308549"/>
    </source>
</evidence>
<accession>A0A4U0TXL7</accession>
<dbReference type="InterPro" id="IPR027443">
    <property type="entry name" value="IPNS-like_sf"/>
</dbReference>
<name>A0A4U0TXL7_9PEZI</name>
<dbReference type="EMBL" id="NAJL01000026">
    <property type="protein sequence ID" value="TKA26792.1"/>
    <property type="molecule type" value="Genomic_DNA"/>
</dbReference>
<dbReference type="GO" id="GO:0016491">
    <property type="term" value="F:oxidoreductase activity"/>
    <property type="evidence" value="ECO:0007669"/>
    <property type="project" value="UniProtKB-KW"/>
</dbReference>
<dbReference type="GO" id="GO:0046872">
    <property type="term" value="F:metal ion binding"/>
    <property type="evidence" value="ECO:0007669"/>
    <property type="project" value="UniProtKB-KW"/>
</dbReference>
<dbReference type="InterPro" id="IPR026992">
    <property type="entry name" value="DIOX_N"/>
</dbReference>
<dbReference type="PANTHER" id="PTHR47990">
    <property type="entry name" value="2-OXOGLUTARATE (2OG) AND FE(II)-DEPENDENT OXYGENASE SUPERFAMILY PROTEIN-RELATED"/>
    <property type="match status" value="1"/>
</dbReference>
<reference evidence="4 5" key="1">
    <citation type="submission" date="2017-03" db="EMBL/GenBank/DDBJ databases">
        <title>Genomes of endolithic fungi from Antarctica.</title>
        <authorList>
            <person name="Coleine C."/>
            <person name="Masonjones S."/>
            <person name="Stajich J.E."/>
        </authorList>
    </citation>
    <scope>NUCLEOTIDE SEQUENCE [LARGE SCALE GENOMIC DNA]</scope>
    <source>
        <strain evidence="4 5">CCFEE 6315</strain>
    </source>
</reference>
<feature type="domain" description="Fe2OG dioxygenase" evidence="3">
    <location>
        <begin position="208"/>
        <end position="312"/>
    </location>
</feature>
<dbReference type="Gene3D" id="2.60.120.330">
    <property type="entry name" value="B-lactam Antibiotic, Isopenicillin N Synthase, Chain"/>
    <property type="match status" value="1"/>
</dbReference>
<dbReference type="PRINTS" id="PR00682">
    <property type="entry name" value="IPNSYNTHASE"/>
</dbReference>
<keyword evidence="2" id="KW-0479">Metal-binding</keyword>
<dbReference type="PROSITE" id="PS51471">
    <property type="entry name" value="FE2OG_OXY"/>
    <property type="match status" value="1"/>
</dbReference>
<keyword evidence="2" id="KW-0408">Iron</keyword>
<dbReference type="GO" id="GO:0044283">
    <property type="term" value="P:small molecule biosynthetic process"/>
    <property type="evidence" value="ECO:0007669"/>
    <property type="project" value="UniProtKB-ARBA"/>
</dbReference>
<dbReference type="Proteomes" id="UP000308549">
    <property type="component" value="Unassembled WGS sequence"/>
</dbReference>
<dbReference type="OrthoDB" id="288590at2759"/>
<evidence type="ECO:0000259" key="3">
    <source>
        <dbReference type="PROSITE" id="PS51471"/>
    </source>
</evidence>
<organism evidence="4 5">
    <name type="scientific">Salinomyces thailandicus</name>
    <dbReference type="NCBI Taxonomy" id="706561"/>
    <lineage>
        <taxon>Eukaryota</taxon>
        <taxon>Fungi</taxon>
        <taxon>Dikarya</taxon>
        <taxon>Ascomycota</taxon>
        <taxon>Pezizomycotina</taxon>
        <taxon>Dothideomycetes</taxon>
        <taxon>Dothideomycetidae</taxon>
        <taxon>Mycosphaerellales</taxon>
        <taxon>Teratosphaeriaceae</taxon>
        <taxon>Salinomyces</taxon>
    </lineage>
</organism>
<proteinExistence type="inferred from homology"/>
<dbReference type="AlphaFoldDB" id="A0A4U0TXL7"/>
<comment type="similarity">
    <text evidence="1 2">Belongs to the iron/ascorbate-dependent oxidoreductase family.</text>
</comment>
<evidence type="ECO:0000313" key="4">
    <source>
        <dbReference type="EMBL" id="TKA26792.1"/>
    </source>
</evidence>
<protein>
    <recommendedName>
        <fullName evidence="3">Fe2OG dioxygenase domain-containing protein</fullName>
    </recommendedName>
</protein>
<sequence>MATTMTTEEREARNPTYLASRLQSGQTIDGQNLAFEIPIIDLAPSFESLAGRQQVAAKIRAACLSSGFFYITSHGINQAACDGILEQGARLFKRISAEAKQKIHIQHSPHGYGWESSDSTSIAGDIETKEAFNWSYSSDLDPTGGDGQYVQLDGSHANNLNQWPTDLPTFYDGVRNYYGQALQLARHLCRLFALSLHLPEDYFDAMTTHPSANARIMYYPPSKGVANDVSVGLGAHTDYQCFTILLCSSTPGLEILSPAGQWVGAPTVKGGLVVNIADMMMRWTNASYKSTIHWVVNRSEGERYSVPLFFGVNNEQVVDTLPSCILEDNPSKYAPIKAGEYVLQRLATTRTY</sequence>
<dbReference type="Pfam" id="PF14226">
    <property type="entry name" value="DIOX_N"/>
    <property type="match status" value="1"/>
</dbReference>
<evidence type="ECO:0000256" key="2">
    <source>
        <dbReference type="RuleBase" id="RU003682"/>
    </source>
</evidence>
<dbReference type="Pfam" id="PF03171">
    <property type="entry name" value="2OG-FeII_Oxy"/>
    <property type="match status" value="1"/>
</dbReference>
<dbReference type="InterPro" id="IPR050231">
    <property type="entry name" value="Iron_ascorbate_oxido_reductase"/>
</dbReference>
<evidence type="ECO:0000256" key="1">
    <source>
        <dbReference type="ARBA" id="ARBA00008056"/>
    </source>
</evidence>